<evidence type="ECO:0000313" key="2">
    <source>
        <dbReference type="Proteomes" id="UP000287033"/>
    </source>
</evidence>
<dbReference type="OMA" id="HSEANDQ"/>
<keyword evidence="2" id="KW-1185">Reference proteome</keyword>
<accession>A0A401RHB7</accession>
<evidence type="ECO:0000313" key="1">
    <source>
        <dbReference type="EMBL" id="GCC17543.1"/>
    </source>
</evidence>
<proteinExistence type="predicted"/>
<sequence>MNIEDDWSARTSVQEQGYVGNRQATANSTNEPMMHNHDIQGNLETFINCLKVALHSEANDQDKEVSNFSDHQGEFCMLVLIHSMRMIQLCHPTHRQEYSAHFVQLLQGAMRSLNYLNERRRRVWNDPQPSMR</sequence>
<organism evidence="1 2">
    <name type="scientific">Chiloscyllium punctatum</name>
    <name type="common">Brownbanded bambooshark</name>
    <name type="synonym">Hemiscyllium punctatum</name>
    <dbReference type="NCBI Taxonomy" id="137246"/>
    <lineage>
        <taxon>Eukaryota</taxon>
        <taxon>Metazoa</taxon>
        <taxon>Chordata</taxon>
        <taxon>Craniata</taxon>
        <taxon>Vertebrata</taxon>
        <taxon>Chondrichthyes</taxon>
        <taxon>Elasmobranchii</taxon>
        <taxon>Galeomorphii</taxon>
        <taxon>Galeoidea</taxon>
        <taxon>Orectolobiformes</taxon>
        <taxon>Hemiscylliidae</taxon>
        <taxon>Chiloscyllium</taxon>
    </lineage>
</organism>
<dbReference type="AlphaFoldDB" id="A0A401RHB7"/>
<dbReference type="EMBL" id="BEZZ01001325">
    <property type="protein sequence ID" value="GCC17543.1"/>
    <property type="molecule type" value="Genomic_DNA"/>
</dbReference>
<gene>
    <name evidence="1" type="ORF">chiPu_0017591</name>
</gene>
<dbReference type="Proteomes" id="UP000287033">
    <property type="component" value="Unassembled WGS sequence"/>
</dbReference>
<name>A0A401RHB7_CHIPU</name>
<protein>
    <submittedName>
        <fullName evidence="1">Uncharacterized protein</fullName>
    </submittedName>
</protein>
<reference evidence="1 2" key="1">
    <citation type="journal article" date="2018" name="Nat. Ecol. Evol.">
        <title>Shark genomes provide insights into elasmobranch evolution and the origin of vertebrates.</title>
        <authorList>
            <person name="Hara Y"/>
            <person name="Yamaguchi K"/>
            <person name="Onimaru K"/>
            <person name="Kadota M"/>
            <person name="Koyanagi M"/>
            <person name="Keeley SD"/>
            <person name="Tatsumi K"/>
            <person name="Tanaka K"/>
            <person name="Motone F"/>
            <person name="Kageyama Y"/>
            <person name="Nozu R"/>
            <person name="Adachi N"/>
            <person name="Nishimura O"/>
            <person name="Nakagawa R"/>
            <person name="Tanegashima C"/>
            <person name="Kiyatake I"/>
            <person name="Matsumoto R"/>
            <person name="Murakumo K"/>
            <person name="Nishida K"/>
            <person name="Terakita A"/>
            <person name="Kuratani S"/>
            <person name="Sato K"/>
            <person name="Hyodo S Kuraku.S."/>
        </authorList>
    </citation>
    <scope>NUCLEOTIDE SEQUENCE [LARGE SCALE GENOMIC DNA]</scope>
</reference>
<comment type="caution">
    <text evidence="1">The sequence shown here is derived from an EMBL/GenBank/DDBJ whole genome shotgun (WGS) entry which is preliminary data.</text>
</comment>